<keyword evidence="12" id="KW-1185">Reference proteome</keyword>
<feature type="domain" description="Histidine kinase/HSP90-like ATPase" evidence="10">
    <location>
        <begin position="276"/>
        <end position="375"/>
    </location>
</feature>
<dbReference type="AlphaFoldDB" id="A0A1I1AHS3"/>
<evidence type="ECO:0000313" key="12">
    <source>
        <dbReference type="Proteomes" id="UP000199012"/>
    </source>
</evidence>
<evidence type="ECO:0000313" key="11">
    <source>
        <dbReference type="EMBL" id="SFB37042.1"/>
    </source>
</evidence>
<dbReference type="EC" id="2.7.13.3" evidence="2"/>
<dbReference type="GO" id="GO:0005524">
    <property type="term" value="F:ATP binding"/>
    <property type="evidence" value="ECO:0007669"/>
    <property type="project" value="UniProtKB-KW"/>
</dbReference>
<evidence type="ECO:0000256" key="6">
    <source>
        <dbReference type="ARBA" id="ARBA00022777"/>
    </source>
</evidence>
<dbReference type="Pfam" id="PF02518">
    <property type="entry name" value="HATPase_c"/>
    <property type="match status" value="1"/>
</dbReference>
<keyword evidence="4" id="KW-0808">Transferase</keyword>
<dbReference type="CDD" id="cd16917">
    <property type="entry name" value="HATPase_UhpB-NarQ-NarX-like"/>
    <property type="match status" value="1"/>
</dbReference>
<dbReference type="Gene3D" id="1.20.5.1930">
    <property type="match status" value="1"/>
</dbReference>
<keyword evidence="9" id="KW-1133">Transmembrane helix</keyword>
<dbReference type="GO" id="GO:0046983">
    <property type="term" value="F:protein dimerization activity"/>
    <property type="evidence" value="ECO:0007669"/>
    <property type="project" value="InterPro"/>
</dbReference>
<organism evidence="11 12">
    <name type="scientific">Cellulomonas marina</name>
    <dbReference type="NCBI Taxonomy" id="988821"/>
    <lineage>
        <taxon>Bacteria</taxon>
        <taxon>Bacillati</taxon>
        <taxon>Actinomycetota</taxon>
        <taxon>Actinomycetes</taxon>
        <taxon>Micrococcales</taxon>
        <taxon>Cellulomonadaceae</taxon>
        <taxon>Cellulomonas</taxon>
    </lineage>
</organism>
<keyword evidence="3" id="KW-0597">Phosphoprotein</keyword>
<keyword evidence="9" id="KW-0812">Transmembrane</keyword>
<keyword evidence="5" id="KW-0547">Nucleotide-binding</keyword>
<dbReference type="RefSeq" id="WP_090034479.1">
    <property type="nucleotide sequence ID" value="NZ_BONM01000028.1"/>
</dbReference>
<comment type="catalytic activity">
    <reaction evidence="1">
        <text>ATP + protein L-histidine = ADP + protein N-phospho-L-histidine.</text>
        <dbReference type="EC" id="2.7.13.3"/>
    </reaction>
</comment>
<evidence type="ECO:0000256" key="5">
    <source>
        <dbReference type="ARBA" id="ARBA00022741"/>
    </source>
</evidence>
<dbReference type="SUPFAM" id="SSF55874">
    <property type="entry name" value="ATPase domain of HSP90 chaperone/DNA topoisomerase II/histidine kinase"/>
    <property type="match status" value="1"/>
</dbReference>
<keyword evidence="8" id="KW-0902">Two-component regulatory system</keyword>
<proteinExistence type="predicted"/>
<feature type="transmembrane region" description="Helical" evidence="9">
    <location>
        <begin position="59"/>
        <end position="90"/>
    </location>
</feature>
<dbReference type="STRING" id="988821.SAMN05421867_11824"/>
<evidence type="ECO:0000259" key="10">
    <source>
        <dbReference type="SMART" id="SM00387"/>
    </source>
</evidence>
<dbReference type="PANTHER" id="PTHR24421:SF10">
    <property type="entry name" value="NITRATE_NITRITE SENSOR PROTEIN NARQ"/>
    <property type="match status" value="1"/>
</dbReference>
<dbReference type="EMBL" id="FOKA01000018">
    <property type="protein sequence ID" value="SFB37042.1"/>
    <property type="molecule type" value="Genomic_DNA"/>
</dbReference>
<name>A0A1I1AHS3_9CELL</name>
<dbReference type="PANTHER" id="PTHR24421">
    <property type="entry name" value="NITRATE/NITRITE SENSOR PROTEIN NARX-RELATED"/>
    <property type="match status" value="1"/>
</dbReference>
<evidence type="ECO:0000256" key="7">
    <source>
        <dbReference type="ARBA" id="ARBA00022840"/>
    </source>
</evidence>
<sequence>MAGPRAGRTASVLADAGPVLVLGAALVVETLSERPLRPLEAVLAATAVLALALRRSHPVAVVAVVGTAVVALLASGPPLLATNLALLVAAGSGVVHARRRSAVTAVVGLAVVAWTGGFLLDDTPDLGSDAVSSAWIAVPLLVGGVMRRQASRTRAAEEESRAAAAVLRAERERIARELHDVVGHTLAVVVLHSRAGSAALRQGDETAAAEALAVVETMGRDALADVRRLVALEQTPADETAAPGLSQLDALVARVRRAGLPVVVGVAGDLTRLPPGVDAAAYRLVQEALTNVVKHAGPDAHVRVAVSVGGGAVELEVEDDGAGPPASEAGAMGAAAGGHGLVGMAERVGLYGGRFESGPRAPHGFRVRAELPLAPA</sequence>
<dbReference type="Proteomes" id="UP000199012">
    <property type="component" value="Unassembled WGS sequence"/>
</dbReference>
<protein>
    <recommendedName>
        <fullName evidence="2">histidine kinase</fullName>
        <ecNumber evidence="2">2.7.13.3</ecNumber>
    </recommendedName>
</protein>
<dbReference type="OrthoDB" id="227596at2"/>
<dbReference type="InterPro" id="IPR003594">
    <property type="entry name" value="HATPase_dom"/>
</dbReference>
<evidence type="ECO:0000256" key="9">
    <source>
        <dbReference type="SAM" id="Phobius"/>
    </source>
</evidence>
<evidence type="ECO:0000256" key="8">
    <source>
        <dbReference type="ARBA" id="ARBA00023012"/>
    </source>
</evidence>
<dbReference type="GO" id="GO:0016020">
    <property type="term" value="C:membrane"/>
    <property type="evidence" value="ECO:0007669"/>
    <property type="project" value="InterPro"/>
</dbReference>
<evidence type="ECO:0000256" key="4">
    <source>
        <dbReference type="ARBA" id="ARBA00022679"/>
    </source>
</evidence>
<dbReference type="SMART" id="SM00387">
    <property type="entry name" value="HATPase_c"/>
    <property type="match status" value="1"/>
</dbReference>
<keyword evidence="6 11" id="KW-0418">Kinase</keyword>
<evidence type="ECO:0000256" key="1">
    <source>
        <dbReference type="ARBA" id="ARBA00000085"/>
    </source>
</evidence>
<dbReference type="InterPro" id="IPR011712">
    <property type="entry name" value="Sig_transdc_His_kin_sub3_dim/P"/>
</dbReference>
<gene>
    <name evidence="11" type="ORF">SAMN05421867_11824</name>
</gene>
<keyword evidence="9" id="KW-0472">Membrane</keyword>
<dbReference type="GO" id="GO:0000155">
    <property type="term" value="F:phosphorelay sensor kinase activity"/>
    <property type="evidence" value="ECO:0007669"/>
    <property type="project" value="InterPro"/>
</dbReference>
<dbReference type="InterPro" id="IPR036890">
    <property type="entry name" value="HATPase_C_sf"/>
</dbReference>
<evidence type="ECO:0000256" key="3">
    <source>
        <dbReference type="ARBA" id="ARBA00022553"/>
    </source>
</evidence>
<accession>A0A1I1AHS3</accession>
<dbReference type="InterPro" id="IPR050482">
    <property type="entry name" value="Sensor_HK_TwoCompSys"/>
</dbReference>
<dbReference type="Gene3D" id="3.30.565.10">
    <property type="entry name" value="Histidine kinase-like ATPase, C-terminal domain"/>
    <property type="match status" value="1"/>
</dbReference>
<evidence type="ECO:0000256" key="2">
    <source>
        <dbReference type="ARBA" id="ARBA00012438"/>
    </source>
</evidence>
<dbReference type="Pfam" id="PF07730">
    <property type="entry name" value="HisKA_3"/>
    <property type="match status" value="1"/>
</dbReference>
<keyword evidence="7" id="KW-0067">ATP-binding</keyword>
<reference evidence="11 12" key="1">
    <citation type="submission" date="2016-10" db="EMBL/GenBank/DDBJ databases">
        <authorList>
            <person name="de Groot N.N."/>
        </authorList>
    </citation>
    <scope>NUCLEOTIDE SEQUENCE [LARGE SCALE GENOMIC DNA]</scope>
    <source>
        <strain evidence="11 12">CGMCC 4.6945</strain>
    </source>
</reference>